<keyword evidence="2" id="KW-0805">Transcription regulation</keyword>
<dbReference type="Proteomes" id="UP000447434">
    <property type="component" value="Chromosome 17"/>
</dbReference>
<evidence type="ECO:0000256" key="2">
    <source>
        <dbReference type="ARBA" id="ARBA00023015"/>
    </source>
</evidence>
<dbReference type="AlphaFoldDB" id="A0A6A4NVJ1"/>
<dbReference type="PANTHER" id="PTHR33124:SF43">
    <property type="entry name" value="TRANSCRIPTION FACTOR PAR2"/>
    <property type="match status" value="1"/>
</dbReference>
<accession>A0A6A4NVJ1</accession>
<dbReference type="GO" id="GO:0005634">
    <property type="term" value="C:nucleus"/>
    <property type="evidence" value="ECO:0007669"/>
    <property type="project" value="UniProtKB-SubCell"/>
</dbReference>
<keyword evidence="3" id="KW-0804">Transcription</keyword>
<keyword evidence="7" id="KW-1185">Reference proteome</keyword>
<gene>
    <name evidence="6" type="ORF">Lalb_Chr17g0348291</name>
</gene>
<keyword evidence="5" id="KW-1133">Transmembrane helix</keyword>
<evidence type="ECO:0000256" key="4">
    <source>
        <dbReference type="ARBA" id="ARBA00023242"/>
    </source>
</evidence>
<dbReference type="InterPro" id="IPR044549">
    <property type="entry name" value="bHLH_AtIBH1-like"/>
</dbReference>
<reference evidence="7" key="1">
    <citation type="journal article" date="2020" name="Nat. Commun.">
        <title>Genome sequence of the cluster root forming white lupin.</title>
        <authorList>
            <person name="Hufnagel B."/>
            <person name="Marques A."/>
            <person name="Soriano A."/>
            <person name="Marques L."/>
            <person name="Divol F."/>
            <person name="Doumas P."/>
            <person name="Sallet E."/>
            <person name="Mancinotti D."/>
            <person name="Carrere S."/>
            <person name="Marande W."/>
            <person name="Arribat S."/>
            <person name="Keller J."/>
            <person name="Huneau C."/>
            <person name="Blein T."/>
            <person name="Aime D."/>
            <person name="Laguerre M."/>
            <person name="Taylor J."/>
            <person name="Schubert V."/>
            <person name="Nelson M."/>
            <person name="Geu-Flores F."/>
            <person name="Crespi M."/>
            <person name="Gallardo-Guerrero K."/>
            <person name="Delaux P.-M."/>
            <person name="Salse J."/>
            <person name="Berges H."/>
            <person name="Guyot R."/>
            <person name="Gouzy J."/>
            <person name="Peret B."/>
        </authorList>
    </citation>
    <scope>NUCLEOTIDE SEQUENCE [LARGE SCALE GENOMIC DNA]</scope>
    <source>
        <strain evidence="7">cv. Amiga</strain>
    </source>
</reference>
<feature type="transmembrane region" description="Helical" evidence="5">
    <location>
        <begin position="52"/>
        <end position="70"/>
    </location>
</feature>
<keyword evidence="5" id="KW-0472">Membrane</keyword>
<feature type="transmembrane region" description="Helical" evidence="5">
    <location>
        <begin position="24"/>
        <end position="40"/>
    </location>
</feature>
<evidence type="ECO:0000313" key="6">
    <source>
        <dbReference type="EMBL" id="KAE9596343.1"/>
    </source>
</evidence>
<dbReference type="OrthoDB" id="1363133at2759"/>
<dbReference type="GO" id="GO:0006355">
    <property type="term" value="P:regulation of DNA-templated transcription"/>
    <property type="evidence" value="ECO:0007669"/>
    <property type="project" value="InterPro"/>
</dbReference>
<keyword evidence="4" id="KW-0539">Nucleus</keyword>
<dbReference type="CDD" id="cd11444">
    <property type="entry name" value="bHLH_AtIBH1_like"/>
    <property type="match status" value="1"/>
</dbReference>
<dbReference type="EMBL" id="WOCE01000017">
    <property type="protein sequence ID" value="KAE9596343.1"/>
    <property type="molecule type" value="Genomic_DNA"/>
</dbReference>
<name>A0A6A4NVJ1_LUPAL</name>
<comment type="subcellular location">
    <subcellularLocation>
        <location evidence="1">Nucleus</location>
    </subcellularLocation>
</comment>
<keyword evidence="5" id="KW-0812">Transmembrane</keyword>
<evidence type="ECO:0000256" key="5">
    <source>
        <dbReference type="SAM" id="Phobius"/>
    </source>
</evidence>
<dbReference type="PANTHER" id="PTHR33124">
    <property type="entry name" value="TRANSCRIPTION FACTOR IBH1-LIKE 1"/>
    <property type="match status" value="1"/>
</dbReference>
<evidence type="ECO:0000313" key="7">
    <source>
        <dbReference type="Proteomes" id="UP000447434"/>
    </source>
</evidence>
<organism evidence="6 7">
    <name type="scientific">Lupinus albus</name>
    <name type="common">White lupine</name>
    <name type="synonym">Lupinus termis</name>
    <dbReference type="NCBI Taxonomy" id="3870"/>
    <lineage>
        <taxon>Eukaryota</taxon>
        <taxon>Viridiplantae</taxon>
        <taxon>Streptophyta</taxon>
        <taxon>Embryophyta</taxon>
        <taxon>Tracheophyta</taxon>
        <taxon>Spermatophyta</taxon>
        <taxon>Magnoliopsida</taxon>
        <taxon>eudicotyledons</taxon>
        <taxon>Gunneridae</taxon>
        <taxon>Pentapetalae</taxon>
        <taxon>rosids</taxon>
        <taxon>fabids</taxon>
        <taxon>Fabales</taxon>
        <taxon>Fabaceae</taxon>
        <taxon>Papilionoideae</taxon>
        <taxon>50 kb inversion clade</taxon>
        <taxon>genistoids sensu lato</taxon>
        <taxon>core genistoids</taxon>
        <taxon>Genisteae</taxon>
        <taxon>Lupinus</taxon>
    </lineage>
</organism>
<sequence length="220" mass="25705">MIILSLKNNIILFFYYSNSNPNRVGPAWLALTFLELYNYLSSSFFFHSYNSLSLFFFSSSFLLYLYLYLYPSMEEENTETTIPTFLIPHSPMLPHPFHNSLHVLRRSRRLWRKDATTDLMMVQHQIKEQVMMTVNEDNNNNAKGCVLKQEEEEEGYDREEIEKKIHALQRIVPNGESLGVDNLFDETAAYIMALQSQVKALKTLSGFFDKLEKEKTKFGG</sequence>
<evidence type="ECO:0000256" key="1">
    <source>
        <dbReference type="ARBA" id="ARBA00004123"/>
    </source>
</evidence>
<proteinExistence type="predicted"/>
<evidence type="ECO:0000256" key="3">
    <source>
        <dbReference type="ARBA" id="ARBA00023163"/>
    </source>
</evidence>
<dbReference type="InterPro" id="IPR044660">
    <property type="entry name" value="IBH1-like"/>
</dbReference>
<protein>
    <submittedName>
        <fullName evidence="6">Putative transcription factor bHLH family</fullName>
    </submittedName>
</protein>
<comment type="caution">
    <text evidence="6">The sequence shown here is derived from an EMBL/GenBank/DDBJ whole genome shotgun (WGS) entry which is preliminary data.</text>
</comment>